<dbReference type="InterPro" id="IPR012132">
    <property type="entry name" value="GMC_OxRdtase"/>
</dbReference>
<dbReference type="Gene3D" id="3.30.560.10">
    <property type="entry name" value="Glucose Oxidase, domain 3"/>
    <property type="match status" value="1"/>
</dbReference>
<dbReference type="Proteomes" id="UP001589702">
    <property type="component" value="Unassembled WGS sequence"/>
</dbReference>
<dbReference type="Pfam" id="PF05199">
    <property type="entry name" value="GMC_oxred_C"/>
    <property type="match status" value="1"/>
</dbReference>
<dbReference type="SUPFAM" id="SSF54373">
    <property type="entry name" value="FAD-linked reductases, C-terminal domain"/>
    <property type="match status" value="1"/>
</dbReference>
<evidence type="ECO:0000256" key="4">
    <source>
        <dbReference type="ARBA" id="ARBA00022827"/>
    </source>
</evidence>
<evidence type="ECO:0000256" key="3">
    <source>
        <dbReference type="ARBA" id="ARBA00022630"/>
    </source>
</evidence>
<protein>
    <submittedName>
        <fullName evidence="7">GMC family oxidoreductase</fullName>
    </submittedName>
</protein>
<gene>
    <name evidence="7" type="ORF">ACFFP1_21095</name>
</gene>
<keyword evidence="4" id="KW-0274">FAD</keyword>
<dbReference type="Gene3D" id="3.50.50.60">
    <property type="entry name" value="FAD/NAD(P)-binding domain"/>
    <property type="match status" value="1"/>
</dbReference>
<keyword evidence="3" id="KW-0285">Flavoprotein</keyword>
<evidence type="ECO:0000259" key="6">
    <source>
        <dbReference type="Pfam" id="PF05199"/>
    </source>
</evidence>
<dbReference type="SUPFAM" id="SSF51905">
    <property type="entry name" value="FAD/NAD(P)-binding domain"/>
    <property type="match status" value="1"/>
</dbReference>
<comment type="caution">
    <text evidence="7">The sequence shown here is derived from an EMBL/GenBank/DDBJ whole genome shotgun (WGS) entry which is preliminary data.</text>
</comment>
<keyword evidence="8" id="KW-1185">Reference proteome</keyword>
<name>A0ABV5Y7A8_ARTRM</name>
<evidence type="ECO:0000259" key="5">
    <source>
        <dbReference type="Pfam" id="PF00732"/>
    </source>
</evidence>
<evidence type="ECO:0000256" key="2">
    <source>
        <dbReference type="ARBA" id="ARBA00010790"/>
    </source>
</evidence>
<reference evidence="7 8" key="1">
    <citation type="submission" date="2024-09" db="EMBL/GenBank/DDBJ databases">
        <authorList>
            <person name="Sun Q."/>
            <person name="Mori K."/>
        </authorList>
    </citation>
    <scope>NUCLEOTIDE SEQUENCE [LARGE SCALE GENOMIC DNA]</scope>
    <source>
        <strain evidence="7 8">JCM 1334</strain>
    </source>
</reference>
<dbReference type="PANTHER" id="PTHR11552">
    <property type="entry name" value="GLUCOSE-METHANOL-CHOLINE GMC OXIDOREDUCTASE"/>
    <property type="match status" value="1"/>
</dbReference>
<dbReference type="InterPro" id="IPR000172">
    <property type="entry name" value="GMC_OxRdtase_N"/>
</dbReference>
<evidence type="ECO:0000256" key="1">
    <source>
        <dbReference type="ARBA" id="ARBA00001974"/>
    </source>
</evidence>
<accession>A0ABV5Y7A8</accession>
<evidence type="ECO:0000313" key="8">
    <source>
        <dbReference type="Proteomes" id="UP001589702"/>
    </source>
</evidence>
<dbReference type="Pfam" id="PF00732">
    <property type="entry name" value="GMC_oxred_N"/>
    <property type="match status" value="1"/>
</dbReference>
<feature type="domain" description="Glucose-methanol-choline oxidoreductase N-terminal" evidence="5">
    <location>
        <begin position="8"/>
        <end position="231"/>
    </location>
</feature>
<organism evidence="7 8">
    <name type="scientific">Arthrobacter ramosus</name>
    <dbReference type="NCBI Taxonomy" id="1672"/>
    <lineage>
        <taxon>Bacteria</taxon>
        <taxon>Bacillati</taxon>
        <taxon>Actinomycetota</taxon>
        <taxon>Actinomycetes</taxon>
        <taxon>Micrococcales</taxon>
        <taxon>Micrococcaceae</taxon>
        <taxon>Arthrobacter</taxon>
    </lineage>
</organism>
<dbReference type="EMBL" id="JBHMBC010000039">
    <property type="protein sequence ID" value="MFB9821975.1"/>
    <property type="molecule type" value="Genomic_DNA"/>
</dbReference>
<sequence length="442" mass="47072">MTEPQSNADGRRIRWPRGRVLGGSSSINAMVHMRGCRVDYDSWARSGCLGWDYDAVLPAFVAIEDFAAGDPGYHGSGGRLSLTIPESVNPLSEAVLEAALDLGFPFNSDFNGKDVNGAGWNQLAISKGTRVSSAVAFLRPAIGRPNLTVRTSAQVTRLVVEAGRVRAIEYVNGNRTRLAAVRAEAVLCAGVIESPKLLMLSGIGPVAQLESHGIPVAVESPEVGANLHDHPGIGVTFTAKRPIPPAVNQGSEFAMFACLDEAAPKPQVQFGVTHMPYVAEGFSAPPNSFTFYPSWTTPESRGSVSLRSASPTDPPLIDPQYLAAGSDLDGLVGAIGLSRELARGQGLRDWTGVEVVPGPDVRDRDALRRYVRKAMDTWFHAVGTCRMGSDDSAVVDPTLRVRGVDNLRVADASVMPTVPVANTNAPTLMIAQRCSEFMLGQA</sequence>
<dbReference type="InterPro" id="IPR036188">
    <property type="entry name" value="FAD/NAD-bd_sf"/>
</dbReference>
<evidence type="ECO:0000313" key="7">
    <source>
        <dbReference type="EMBL" id="MFB9821975.1"/>
    </source>
</evidence>
<dbReference type="PANTHER" id="PTHR11552:SF147">
    <property type="entry name" value="CHOLINE DEHYDROGENASE, MITOCHONDRIAL"/>
    <property type="match status" value="1"/>
</dbReference>
<comment type="similarity">
    <text evidence="2">Belongs to the GMC oxidoreductase family.</text>
</comment>
<feature type="domain" description="Glucose-methanol-choline oxidoreductase C-terminal" evidence="6">
    <location>
        <begin position="298"/>
        <end position="431"/>
    </location>
</feature>
<dbReference type="InterPro" id="IPR007867">
    <property type="entry name" value="GMC_OxRtase_C"/>
</dbReference>
<dbReference type="RefSeq" id="WP_344788196.1">
    <property type="nucleotide sequence ID" value="NZ_BAAAWN010000001.1"/>
</dbReference>
<dbReference type="PIRSF" id="PIRSF000137">
    <property type="entry name" value="Alcohol_oxidase"/>
    <property type="match status" value="1"/>
</dbReference>
<comment type="cofactor">
    <cofactor evidence="1">
        <name>FAD</name>
        <dbReference type="ChEBI" id="CHEBI:57692"/>
    </cofactor>
</comment>
<proteinExistence type="inferred from homology"/>